<feature type="domain" description="C-type lectin" evidence="3">
    <location>
        <begin position="157"/>
        <end position="274"/>
    </location>
</feature>
<dbReference type="InterPro" id="IPR016187">
    <property type="entry name" value="CTDL_fold"/>
</dbReference>
<dbReference type="CDD" id="cd00037">
    <property type="entry name" value="CLECT"/>
    <property type="match status" value="1"/>
</dbReference>
<reference evidence="4 5" key="1">
    <citation type="submission" date="2019-01" db="EMBL/GenBank/DDBJ databases">
        <title>Genome Assembly of Collichthys lucidus.</title>
        <authorList>
            <person name="Cai M."/>
            <person name="Xiao S."/>
        </authorList>
    </citation>
    <scope>NUCLEOTIDE SEQUENCE [LARGE SCALE GENOMIC DNA]</scope>
    <source>
        <strain evidence="4">JT15FE1705JMU</strain>
        <tissue evidence="4">Muscle</tissue>
    </source>
</reference>
<organism evidence="4 5">
    <name type="scientific">Collichthys lucidus</name>
    <name type="common">Big head croaker</name>
    <name type="synonym">Sciaena lucida</name>
    <dbReference type="NCBI Taxonomy" id="240159"/>
    <lineage>
        <taxon>Eukaryota</taxon>
        <taxon>Metazoa</taxon>
        <taxon>Chordata</taxon>
        <taxon>Craniata</taxon>
        <taxon>Vertebrata</taxon>
        <taxon>Euteleostomi</taxon>
        <taxon>Actinopterygii</taxon>
        <taxon>Neopterygii</taxon>
        <taxon>Teleostei</taxon>
        <taxon>Neoteleostei</taxon>
        <taxon>Acanthomorphata</taxon>
        <taxon>Eupercaria</taxon>
        <taxon>Sciaenidae</taxon>
        <taxon>Collichthys</taxon>
    </lineage>
</organism>
<keyword evidence="1" id="KW-1015">Disulfide bond</keyword>
<dbReference type="Gene3D" id="3.10.100.10">
    <property type="entry name" value="Mannose-Binding Protein A, subunit A"/>
    <property type="match status" value="4"/>
</dbReference>
<dbReference type="PANTHER" id="PTHR45784">
    <property type="entry name" value="C-TYPE LECTIN DOMAIN FAMILY 20 MEMBER A-RELATED"/>
    <property type="match status" value="1"/>
</dbReference>
<sequence length="700" mass="80856">MARGLSRRIHRAGGGGGGGRRRGGGGEGGLGMVMNLEGLSALSTSILRGHHYIKILKTWAEAQTYCREKFIDLATINNQDDNDRLQRVLKDPGTFAWIGLQDDKTRWKWALGNADFNNNTDFSNWSLSEPDNLGSKQNCCHVNAKKAWFDFPCTIRQASICYDAQDPSKYISVDTFMTWYDAKANCRANHTDLMTVWNKSVNDLLATLPERRHWIGLHRQPWAYWSDKIPTTFTNWDSGQPDNEGSTESCTAVDTTTGKWLDMDCEKKYYFVCQDEIQHQTTLKLKFQSETDLNDPAVQQQILEQLQTHMAELPHVKLRWIEKDEQTFHKQQKMMKEEGIFREFHYINILKTWTEAQTYCRQKFDDLASIDNQGENDRLQKVLQDPGIFAWIGLKDNLLSWKWALGGRFDDMRHFKNWKSNEPVTKHTFHTCTLMTADGLWYSSQCGEQHPAVCFDENDPRMYIVVESPMTWHKAKLHCEASHTNLASVRNMIQNNNISSLLSVDTWFGLFRKNWEFWSTSKYRRFAYWNNDQPDNLEDTVGSCAVVNTTTGKWWDEDCTAKHYFICEKVPVQHKLTVKFRFQSKTDLSDPAVQQQILEQLHAKMFHLVNLTNHAVNPHLKLSWIERHGQTFRKGTKERPKDQLLLNKRVMTEQVPVSNSAQSLSIHPEYACISATSVYIRAVVLMSVPANMILECAVAL</sequence>
<dbReference type="InterPro" id="IPR018378">
    <property type="entry name" value="C-type_lectin_CS"/>
</dbReference>
<dbReference type="EMBL" id="CM014097">
    <property type="protein sequence ID" value="TKS88648.1"/>
    <property type="molecule type" value="Genomic_DNA"/>
</dbReference>
<dbReference type="InterPro" id="IPR001304">
    <property type="entry name" value="C-type_lectin-like"/>
</dbReference>
<accession>A0A4U5VK17</accession>
<dbReference type="AlphaFoldDB" id="A0A4U5VK17"/>
<keyword evidence="5" id="KW-1185">Reference proteome</keyword>
<feature type="domain" description="C-type lectin" evidence="3">
    <location>
        <begin position="458"/>
        <end position="568"/>
    </location>
</feature>
<protein>
    <submittedName>
        <fullName evidence="4">Macrophage mannose receptor 1</fullName>
    </submittedName>
</protein>
<feature type="region of interest" description="Disordered" evidence="2">
    <location>
        <begin position="1"/>
        <end position="26"/>
    </location>
</feature>
<dbReference type="SMART" id="SM00034">
    <property type="entry name" value="CLECT"/>
    <property type="match status" value="4"/>
</dbReference>
<dbReference type="PROSITE" id="PS50041">
    <property type="entry name" value="C_TYPE_LECTIN_2"/>
    <property type="match status" value="4"/>
</dbReference>
<dbReference type="InterPro" id="IPR016186">
    <property type="entry name" value="C-type_lectin-like/link_sf"/>
</dbReference>
<gene>
    <name evidence="4" type="ORF">D9C73_022921</name>
</gene>
<evidence type="ECO:0000256" key="2">
    <source>
        <dbReference type="SAM" id="MobiDB-lite"/>
    </source>
</evidence>
<feature type="domain" description="C-type lectin" evidence="3">
    <location>
        <begin position="344"/>
        <end position="455"/>
    </location>
</feature>
<evidence type="ECO:0000256" key="1">
    <source>
        <dbReference type="ARBA" id="ARBA00023157"/>
    </source>
</evidence>
<dbReference type="SUPFAM" id="SSF56436">
    <property type="entry name" value="C-type lectin-like"/>
    <property type="match status" value="4"/>
</dbReference>
<proteinExistence type="predicted"/>
<evidence type="ECO:0000313" key="5">
    <source>
        <dbReference type="Proteomes" id="UP000298787"/>
    </source>
</evidence>
<keyword evidence="4" id="KW-0675">Receptor</keyword>
<evidence type="ECO:0000259" key="3">
    <source>
        <dbReference type="PROSITE" id="PS50041"/>
    </source>
</evidence>
<dbReference type="Proteomes" id="UP000298787">
    <property type="component" value="Chromosome 20"/>
</dbReference>
<evidence type="ECO:0000313" key="4">
    <source>
        <dbReference type="EMBL" id="TKS88648.1"/>
    </source>
</evidence>
<dbReference type="PROSITE" id="PS00615">
    <property type="entry name" value="C_TYPE_LECTIN_1"/>
    <property type="match status" value="2"/>
</dbReference>
<dbReference type="Pfam" id="PF00059">
    <property type="entry name" value="Lectin_C"/>
    <property type="match status" value="4"/>
</dbReference>
<feature type="domain" description="C-type lectin" evidence="3">
    <location>
        <begin position="47"/>
        <end position="162"/>
    </location>
</feature>
<name>A0A4U5VK17_COLLU</name>
<feature type="compositionally biased region" description="Basic residues" evidence="2">
    <location>
        <begin position="1"/>
        <end position="11"/>
    </location>
</feature>
<dbReference type="STRING" id="240159.A0A4U5VK17"/>
<dbReference type="PANTHER" id="PTHR45784:SF3">
    <property type="entry name" value="C-TYPE LECTIN DOMAIN FAMILY 4 MEMBER K-LIKE-RELATED"/>
    <property type="match status" value="1"/>
</dbReference>